<name>A0A1S8SXN9_9CLOT</name>
<dbReference type="OrthoDB" id="1922895at2"/>
<comment type="caution">
    <text evidence="2">The sequence shown here is derived from an EMBL/GenBank/DDBJ whole genome shotgun (WGS) entry which is preliminary data.</text>
</comment>
<dbReference type="RefSeq" id="WP_077850127.1">
    <property type="nucleotide sequence ID" value="NZ_LZZM01000242.1"/>
</dbReference>
<keyword evidence="1" id="KW-0812">Transmembrane</keyword>
<dbReference type="AlphaFoldDB" id="A0A1S8SXN9"/>
<dbReference type="STRING" id="29367.CLPUN_52490"/>
<feature type="transmembrane region" description="Helical" evidence="1">
    <location>
        <begin position="43"/>
        <end position="61"/>
    </location>
</feature>
<evidence type="ECO:0000313" key="2">
    <source>
        <dbReference type="EMBL" id="OOM70290.1"/>
    </source>
</evidence>
<dbReference type="InterPro" id="IPR006485">
    <property type="entry name" value="Phage-like_holin"/>
</dbReference>
<accession>A0A1S8SXN9</accession>
<organism evidence="2 3">
    <name type="scientific">Clostridium puniceum</name>
    <dbReference type="NCBI Taxonomy" id="29367"/>
    <lineage>
        <taxon>Bacteria</taxon>
        <taxon>Bacillati</taxon>
        <taxon>Bacillota</taxon>
        <taxon>Clostridia</taxon>
        <taxon>Eubacteriales</taxon>
        <taxon>Clostridiaceae</taxon>
        <taxon>Clostridium</taxon>
    </lineage>
</organism>
<proteinExistence type="predicted"/>
<dbReference type="EMBL" id="LZZM01000242">
    <property type="protein sequence ID" value="OOM70290.1"/>
    <property type="molecule type" value="Genomic_DNA"/>
</dbReference>
<feature type="transmembrane region" description="Helical" evidence="1">
    <location>
        <begin position="12"/>
        <end position="31"/>
    </location>
</feature>
<gene>
    <name evidence="2" type="ORF">CLPUN_52490</name>
</gene>
<keyword evidence="1" id="KW-1133">Transmembrane helix</keyword>
<dbReference type="Proteomes" id="UP000190890">
    <property type="component" value="Unassembled WGS sequence"/>
</dbReference>
<evidence type="ECO:0000256" key="1">
    <source>
        <dbReference type="SAM" id="Phobius"/>
    </source>
</evidence>
<dbReference type="Pfam" id="PF04531">
    <property type="entry name" value="Phage_holin_1"/>
    <property type="match status" value="1"/>
</dbReference>
<sequence>MLTLDLKTRFKNKTFILSMLGAIVLLIQQLGFKDLIPSNWSDIVNTVLSILVMLGIVIDTSTPGVSDKVIQDVTIQAINKATEIKEEVKTEATTTAINNTVTENSYVAPTDNLNASAKINVDVPVE</sequence>
<keyword evidence="1" id="KW-0472">Membrane</keyword>
<evidence type="ECO:0000313" key="3">
    <source>
        <dbReference type="Proteomes" id="UP000190890"/>
    </source>
</evidence>
<protein>
    <submittedName>
        <fullName evidence="2">Bacteriophage holin</fullName>
    </submittedName>
</protein>
<reference evidence="2 3" key="1">
    <citation type="submission" date="2016-05" db="EMBL/GenBank/DDBJ databases">
        <title>Microbial solvent formation.</title>
        <authorList>
            <person name="Poehlein A."/>
            <person name="Montoya Solano J.D."/>
            <person name="Flitsch S."/>
            <person name="Krabben P."/>
            <person name="Duerre P."/>
            <person name="Daniel R."/>
        </authorList>
    </citation>
    <scope>NUCLEOTIDE SEQUENCE [LARGE SCALE GENOMIC DNA]</scope>
    <source>
        <strain evidence="2 3">DSM 2619</strain>
    </source>
</reference>
<keyword evidence="3" id="KW-1185">Reference proteome</keyword>